<organism evidence="2 3">
    <name type="scientific">Chara braunii</name>
    <name type="common">Braun's stonewort</name>
    <dbReference type="NCBI Taxonomy" id="69332"/>
    <lineage>
        <taxon>Eukaryota</taxon>
        <taxon>Viridiplantae</taxon>
        <taxon>Streptophyta</taxon>
        <taxon>Charophyceae</taxon>
        <taxon>Charales</taxon>
        <taxon>Characeae</taxon>
        <taxon>Chara</taxon>
    </lineage>
</organism>
<gene>
    <name evidence="2" type="ORF">CBR_g36485</name>
</gene>
<feature type="region of interest" description="Disordered" evidence="1">
    <location>
        <begin position="436"/>
        <end position="485"/>
    </location>
</feature>
<evidence type="ECO:0000256" key="1">
    <source>
        <dbReference type="SAM" id="MobiDB-lite"/>
    </source>
</evidence>
<feature type="compositionally biased region" description="Polar residues" evidence="1">
    <location>
        <begin position="312"/>
        <end position="321"/>
    </location>
</feature>
<feature type="region of interest" description="Disordered" evidence="1">
    <location>
        <begin position="555"/>
        <end position="575"/>
    </location>
</feature>
<dbReference type="EMBL" id="BFEA01000423">
    <property type="protein sequence ID" value="GBG82959.1"/>
    <property type="molecule type" value="Genomic_DNA"/>
</dbReference>
<dbReference type="PANTHER" id="PTHR33492">
    <property type="entry name" value="OSJNBA0043A12.37 PROTEIN-RELATED"/>
    <property type="match status" value="1"/>
</dbReference>
<comment type="caution">
    <text evidence="2">The sequence shown here is derived from an EMBL/GenBank/DDBJ whole genome shotgun (WGS) entry which is preliminary data.</text>
</comment>
<protein>
    <recommendedName>
        <fullName evidence="4">Myb-like domain-containing protein</fullName>
    </recommendedName>
</protein>
<name>A0A388LKW5_CHABU</name>
<dbReference type="Proteomes" id="UP000265515">
    <property type="component" value="Unassembled WGS sequence"/>
</dbReference>
<feature type="compositionally biased region" description="Basic and acidic residues" evidence="1">
    <location>
        <begin position="360"/>
        <end position="371"/>
    </location>
</feature>
<accession>A0A388LKW5</accession>
<feature type="region of interest" description="Disordered" evidence="1">
    <location>
        <begin position="77"/>
        <end position="125"/>
    </location>
</feature>
<dbReference type="AlphaFoldDB" id="A0A388LKW5"/>
<feature type="region of interest" description="Disordered" evidence="1">
    <location>
        <begin position="290"/>
        <end position="371"/>
    </location>
</feature>
<evidence type="ECO:0000313" key="3">
    <source>
        <dbReference type="Proteomes" id="UP000265515"/>
    </source>
</evidence>
<dbReference type="PANTHER" id="PTHR33492:SF11">
    <property type="entry name" value="OS04G0670900 PROTEIN"/>
    <property type="match status" value="1"/>
</dbReference>
<sequence>MKEDGYHRSAEDVRKKWADLQNKYREINDKCGGSGKLTFWDMSVEDKKREGLTFLFEEELWDEMAWVQGKRSSMCDNTLESSTLPGADSGGSEKGTSPAGLVEDSESSRKSRRTVKGKTSADEGCGSARSGLWFSMEDSTRALCDGLGNLGNAAGTLARANTEGAQQMATQIGVAASAMKDGNAVLQLLVEVMARRVGGGGGRRGVQHSTTKYPAMSGLATFYEQRNCHDYGMAGYFERPRFDEGGRAVSHAPPYMLADTTPTHGFSPSADGYSSTMSEHLVSMSCDAPDAEAIPSSQCGKGAPAPYDAQAPATSGPSNTRGRAIGRKARADWQGAPQSPTGDGDPEDDSEGGKQKKKRMKEDGYHRSAKDVRKKWADLQNKYMEINDKCGGSGKLTFWDMSVEDKKREGLTFLFEEELWDEMAWVQGKRSSMCDNTLESSTLPGADSGGSEKGTSPAGLVEDSESSRKSRRTVKGKTSADEGCGSARSGLWFSMEDSTRALCDGLGNLGNAAGTLARANTEGAQQMATQIGVAASAMKDGNAVLQLLVEVMARRVGGGGGRREDRGDDMNPSSK</sequence>
<proteinExistence type="predicted"/>
<dbReference type="Gramene" id="GBG82959">
    <property type="protein sequence ID" value="GBG82959"/>
    <property type="gene ID" value="CBR_g36485"/>
</dbReference>
<evidence type="ECO:0000313" key="2">
    <source>
        <dbReference type="EMBL" id="GBG82959.1"/>
    </source>
</evidence>
<evidence type="ECO:0008006" key="4">
    <source>
        <dbReference type="Google" id="ProtNLM"/>
    </source>
</evidence>
<keyword evidence="3" id="KW-1185">Reference proteome</keyword>
<reference evidence="2 3" key="1">
    <citation type="journal article" date="2018" name="Cell">
        <title>The Chara Genome: Secondary Complexity and Implications for Plant Terrestrialization.</title>
        <authorList>
            <person name="Nishiyama T."/>
            <person name="Sakayama H."/>
            <person name="Vries J.D."/>
            <person name="Buschmann H."/>
            <person name="Saint-Marcoux D."/>
            <person name="Ullrich K.K."/>
            <person name="Haas F.B."/>
            <person name="Vanderstraeten L."/>
            <person name="Becker D."/>
            <person name="Lang D."/>
            <person name="Vosolsobe S."/>
            <person name="Rombauts S."/>
            <person name="Wilhelmsson P.K.I."/>
            <person name="Janitza P."/>
            <person name="Kern R."/>
            <person name="Heyl A."/>
            <person name="Rumpler F."/>
            <person name="Villalobos L.I.A.C."/>
            <person name="Clay J.M."/>
            <person name="Skokan R."/>
            <person name="Toyoda A."/>
            <person name="Suzuki Y."/>
            <person name="Kagoshima H."/>
            <person name="Schijlen E."/>
            <person name="Tajeshwar N."/>
            <person name="Catarino B."/>
            <person name="Hetherington A.J."/>
            <person name="Saltykova A."/>
            <person name="Bonnot C."/>
            <person name="Breuninger H."/>
            <person name="Symeonidi A."/>
            <person name="Radhakrishnan G.V."/>
            <person name="Van Nieuwerburgh F."/>
            <person name="Deforce D."/>
            <person name="Chang C."/>
            <person name="Karol K.G."/>
            <person name="Hedrich R."/>
            <person name="Ulvskov P."/>
            <person name="Glockner G."/>
            <person name="Delwiche C.F."/>
            <person name="Petrasek J."/>
            <person name="Van de Peer Y."/>
            <person name="Friml J."/>
            <person name="Beilby M."/>
            <person name="Dolan L."/>
            <person name="Kohara Y."/>
            <person name="Sugano S."/>
            <person name="Fujiyama A."/>
            <person name="Delaux P.-M."/>
            <person name="Quint M."/>
            <person name="TheiBen G."/>
            <person name="Hagemann M."/>
            <person name="Harholt J."/>
            <person name="Dunand C."/>
            <person name="Zachgo S."/>
            <person name="Langdale J."/>
            <person name="Maumus F."/>
            <person name="Straeten D.V.D."/>
            <person name="Gould S.B."/>
            <person name="Rensing S.A."/>
        </authorList>
    </citation>
    <scope>NUCLEOTIDE SEQUENCE [LARGE SCALE GENOMIC DNA]</scope>
    <source>
        <strain evidence="2 3">S276</strain>
    </source>
</reference>